<sequence>MDNKLLFVTKILILSLGLSLLIKYVGPNLAIPETNAIALFAVLFPSSLLAVLFSWRMWLDR</sequence>
<reference evidence="2 3" key="1">
    <citation type="submission" date="2014-02" db="EMBL/GenBank/DDBJ databases">
        <authorList>
            <person name="Genoscope - CEA"/>
        </authorList>
    </citation>
    <scope>NUCLEOTIDE SEQUENCE [LARGE SCALE GENOMIC DNA]</scope>
    <source>
        <strain evidence="2 3">PCC 8005</strain>
    </source>
</reference>
<dbReference type="Proteomes" id="UP000032946">
    <property type="component" value="Chromosome"/>
</dbReference>
<dbReference type="EMBL" id="FO818640">
    <property type="protein sequence ID" value="CDM95578.1"/>
    <property type="molecule type" value="Genomic_DNA"/>
</dbReference>
<feature type="transmembrane region" description="Helical" evidence="1">
    <location>
        <begin position="7"/>
        <end position="25"/>
    </location>
</feature>
<dbReference type="AlphaFoldDB" id="A0A9P1P162"/>
<keyword evidence="1" id="KW-0472">Membrane</keyword>
<organism evidence="2 3">
    <name type="scientific">Limnospira indica PCC 8005</name>
    <dbReference type="NCBI Taxonomy" id="376219"/>
    <lineage>
        <taxon>Bacteria</taxon>
        <taxon>Bacillati</taxon>
        <taxon>Cyanobacteriota</taxon>
        <taxon>Cyanophyceae</taxon>
        <taxon>Oscillatoriophycideae</taxon>
        <taxon>Oscillatoriales</taxon>
        <taxon>Sirenicapillariaceae</taxon>
        <taxon>Limnospira</taxon>
    </lineage>
</organism>
<gene>
    <name evidence="2" type="ORF">ARTHRO_30848</name>
</gene>
<feature type="transmembrane region" description="Helical" evidence="1">
    <location>
        <begin position="37"/>
        <end position="59"/>
    </location>
</feature>
<protein>
    <submittedName>
        <fullName evidence="2">Uncharacterized protein</fullName>
    </submittedName>
</protein>
<evidence type="ECO:0000256" key="1">
    <source>
        <dbReference type="SAM" id="Phobius"/>
    </source>
</evidence>
<accession>A0A9P1P162</accession>
<name>A0A9P1P162_9CYAN</name>
<keyword evidence="3" id="KW-1185">Reference proteome</keyword>
<evidence type="ECO:0000313" key="2">
    <source>
        <dbReference type="EMBL" id="CDM95578.1"/>
    </source>
</evidence>
<proteinExistence type="predicted"/>
<dbReference type="RefSeq" id="WP_006670388.1">
    <property type="nucleotide sequence ID" value="NZ_FO818640.1"/>
</dbReference>
<keyword evidence="1" id="KW-1133">Transmembrane helix</keyword>
<keyword evidence="1" id="KW-0812">Transmembrane</keyword>
<evidence type="ECO:0000313" key="3">
    <source>
        <dbReference type="Proteomes" id="UP000032946"/>
    </source>
</evidence>